<keyword evidence="3" id="KW-1185">Reference proteome</keyword>
<sequence length="452" mass="47564">MPRASIPGTPTTPGTLAVPGAPATPDRPALGGSRWNTFPAAGTTLTAREFFTPTEPLLQGIIDDNALTSADIAVLDGQIRATLALGTRETSLPLHLGPDSASAARELGAQAETIGRELASWSTETLERLLTDPVPLPAGPLVVRSHCYGHLLTPPAADLLLGRRGGPVSMQLYNEWLHQLVLLRDALLPFTNWQDAPLLITPTGLRHTEPARDAFLTELLVRQIRHTSIVAFARNVVTGTSGPAGYGFEASGGTALPAVLDQPPLTAPRHLLTWRPDPSVGEAATYVAEVQDYYAAPRTLVEDLSPVTTASGSLAARPVTTPVVEGTRTARIEVTHEGTTAHVDLGQALRGHRFAHRESPAAADASDAADAWSALRAPGLVWTQSGDATVDATAQEDLVVLALLGRLYPENLTLRPADHATARSAGRSAARTPTDGTGPGRLTLLVDPAQAH</sequence>
<feature type="region of interest" description="Disordered" evidence="1">
    <location>
        <begin position="1"/>
        <end position="30"/>
    </location>
</feature>
<feature type="compositionally biased region" description="Low complexity" evidence="1">
    <location>
        <begin position="422"/>
        <end position="432"/>
    </location>
</feature>
<organism evidence="2 3">
    <name type="scientific">Streptomyces tendae</name>
    <dbReference type="NCBI Taxonomy" id="1932"/>
    <lineage>
        <taxon>Bacteria</taxon>
        <taxon>Bacillati</taxon>
        <taxon>Actinomycetota</taxon>
        <taxon>Actinomycetes</taxon>
        <taxon>Kitasatosporales</taxon>
        <taxon>Streptomycetaceae</taxon>
        <taxon>Streptomyces</taxon>
    </lineage>
</organism>
<evidence type="ECO:0000256" key="1">
    <source>
        <dbReference type="SAM" id="MobiDB-lite"/>
    </source>
</evidence>
<dbReference type="EMBL" id="JBIQWK010000019">
    <property type="protein sequence ID" value="MFI0577454.1"/>
    <property type="molecule type" value="Genomic_DNA"/>
</dbReference>
<protein>
    <submittedName>
        <fullName evidence="2">Uncharacterized protein</fullName>
    </submittedName>
</protein>
<reference evidence="2 3" key="1">
    <citation type="submission" date="2024-10" db="EMBL/GenBank/DDBJ databases">
        <authorList>
            <person name="Wannawong T."/>
            <person name="Kuncharoen N."/>
            <person name="Mhuantong W."/>
        </authorList>
    </citation>
    <scope>NUCLEOTIDE SEQUENCE [LARGE SCALE GENOMIC DNA]</scope>
    <source>
        <strain evidence="2 3">CALK1-4</strain>
    </source>
</reference>
<evidence type="ECO:0000313" key="2">
    <source>
        <dbReference type="EMBL" id="MFI0577454.1"/>
    </source>
</evidence>
<name>A0ABW7SB35_STRTE</name>
<dbReference type="RefSeq" id="WP_356530166.1">
    <property type="nucleotide sequence ID" value="NZ_JBEXMU010000016.1"/>
</dbReference>
<proteinExistence type="predicted"/>
<dbReference type="Proteomes" id="UP001610810">
    <property type="component" value="Unassembled WGS sequence"/>
</dbReference>
<feature type="region of interest" description="Disordered" evidence="1">
    <location>
        <begin position="418"/>
        <end position="452"/>
    </location>
</feature>
<gene>
    <name evidence="2" type="ORF">ACH3YB_38135</name>
</gene>
<evidence type="ECO:0000313" key="3">
    <source>
        <dbReference type="Proteomes" id="UP001610810"/>
    </source>
</evidence>
<comment type="caution">
    <text evidence="2">The sequence shown here is derived from an EMBL/GenBank/DDBJ whole genome shotgun (WGS) entry which is preliminary data.</text>
</comment>
<accession>A0ABW7SB35</accession>